<dbReference type="Proteomes" id="UP000001056">
    <property type="component" value="Unassembled WGS sequence"/>
</dbReference>
<dbReference type="HOGENOM" id="CLU_3319989_0_0_1"/>
<name>Q2GMJ6_CHAGB</name>
<dbReference type="RefSeq" id="XP_001226075.1">
    <property type="nucleotide sequence ID" value="XM_001226074.1"/>
</dbReference>
<proteinExistence type="predicted"/>
<dbReference type="OrthoDB" id="4330301at2759"/>
<sequence length="39" mass="4196">MTAIGHALSSEDELTVAYKQINGFTVSGILAYMNAFTDD</sequence>
<reference evidence="2" key="1">
    <citation type="journal article" date="2015" name="Genome Announc.">
        <title>Draft genome sequence of the cellulolytic fungus Chaetomium globosum.</title>
        <authorList>
            <person name="Cuomo C.A."/>
            <person name="Untereiner W.A."/>
            <person name="Ma L.-J."/>
            <person name="Grabherr M."/>
            <person name="Birren B.W."/>
        </authorList>
    </citation>
    <scope>NUCLEOTIDE SEQUENCE [LARGE SCALE GENOMIC DNA]</scope>
    <source>
        <strain evidence="2">ATCC 6205 / CBS 148.51 / DSM 1962 / NBRC 6347 / NRRL 1970</strain>
    </source>
</reference>
<evidence type="ECO:0000313" key="2">
    <source>
        <dbReference type="Proteomes" id="UP000001056"/>
    </source>
</evidence>
<keyword evidence="2" id="KW-1185">Reference proteome</keyword>
<dbReference type="GeneID" id="4397306"/>
<evidence type="ECO:0000313" key="1">
    <source>
        <dbReference type="EMBL" id="EAQ82990.1"/>
    </source>
</evidence>
<gene>
    <name evidence="1" type="ORF">CHGG_10808</name>
</gene>
<dbReference type="VEuPathDB" id="FungiDB:CHGG_10808"/>
<accession>Q2GMJ6</accession>
<organism evidence="1 2">
    <name type="scientific">Chaetomium globosum (strain ATCC 6205 / CBS 148.51 / DSM 1962 / NBRC 6347 / NRRL 1970)</name>
    <name type="common">Soil fungus</name>
    <dbReference type="NCBI Taxonomy" id="306901"/>
    <lineage>
        <taxon>Eukaryota</taxon>
        <taxon>Fungi</taxon>
        <taxon>Dikarya</taxon>
        <taxon>Ascomycota</taxon>
        <taxon>Pezizomycotina</taxon>
        <taxon>Sordariomycetes</taxon>
        <taxon>Sordariomycetidae</taxon>
        <taxon>Sordariales</taxon>
        <taxon>Chaetomiaceae</taxon>
        <taxon>Chaetomium</taxon>
    </lineage>
</organism>
<protein>
    <submittedName>
        <fullName evidence="1">Uncharacterized protein</fullName>
    </submittedName>
</protein>
<dbReference type="EMBL" id="CH408036">
    <property type="protein sequence ID" value="EAQ82990.1"/>
    <property type="molecule type" value="Genomic_DNA"/>
</dbReference>
<dbReference type="InParanoid" id="Q2GMJ6"/>
<dbReference type="AlphaFoldDB" id="Q2GMJ6"/>